<name>A0A2P5BET1_PARAD</name>
<feature type="region of interest" description="Disordered" evidence="1">
    <location>
        <begin position="36"/>
        <end position="86"/>
    </location>
</feature>
<sequence>MDMNRNILIDLDDNEYRMDDHDSETEEMQICLVEESDDQVHEMQNQPHTHTRVGAPTSGSGTRSATQDSSSGSAISKRVKACTSKI</sequence>
<reference evidence="3" key="1">
    <citation type="submission" date="2016-06" db="EMBL/GenBank/DDBJ databases">
        <title>Parallel loss of symbiosis genes in relatives of nitrogen-fixing non-legume Parasponia.</title>
        <authorList>
            <person name="Van Velzen R."/>
            <person name="Holmer R."/>
            <person name="Bu F."/>
            <person name="Rutten L."/>
            <person name="Van Zeijl A."/>
            <person name="Liu W."/>
            <person name="Santuari L."/>
            <person name="Cao Q."/>
            <person name="Sharma T."/>
            <person name="Shen D."/>
            <person name="Roswanjaya Y."/>
            <person name="Wardhani T."/>
            <person name="Kalhor M.S."/>
            <person name="Jansen J."/>
            <person name="Van den Hoogen J."/>
            <person name="Gungor B."/>
            <person name="Hartog M."/>
            <person name="Hontelez J."/>
            <person name="Verver J."/>
            <person name="Yang W.-C."/>
            <person name="Schijlen E."/>
            <person name="Repin R."/>
            <person name="Schilthuizen M."/>
            <person name="Schranz E."/>
            <person name="Heidstra R."/>
            <person name="Miyata K."/>
            <person name="Fedorova E."/>
            <person name="Kohlen W."/>
            <person name="Bisseling T."/>
            <person name="Smit S."/>
            <person name="Geurts R."/>
        </authorList>
    </citation>
    <scope>NUCLEOTIDE SEQUENCE [LARGE SCALE GENOMIC DNA]</scope>
    <source>
        <strain evidence="3">cv. WU1-14</strain>
    </source>
</reference>
<accession>A0A2P5BET1</accession>
<evidence type="ECO:0000256" key="1">
    <source>
        <dbReference type="SAM" id="MobiDB-lite"/>
    </source>
</evidence>
<dbReference type="EMBL" id="JXTB01000297">
    <property type="protein sequence ID" value="PON47302.1"/>
    <property type="molecule type" value="Genomic_DNA"/>
</dbReference>
<dbReference type="Proteomes" id="UP000237105">
    <property type="component" value="Unassembled WGS sequence"/>
</dbReference>
<organism evidence="2 3">
    <name type="scientific">Parasponia andersonii</name>
    <name type="common">Sponia andersonii</name>
    <dbReference type="NCBI Taxonomy" id="3476"/>
    <lineage>
        <taxon>Eukaryota</taxon>
        <taxon>Viridiplantae</taxon>
        <taxon>Streptophyta</taxon>
        <taxon>Embryophyta</taxon>
        <taxon>Tracheophyta</taxon>
        <taxon>Spermatophyta</taxon>
        <taxon>Magnoliopsida</taxon>
        <taxon>eudicotyledons</taxon>
        <taxon>Gunneridae</taxon>
        <taxon>Pentapetalae</taxon>
        <taxon>rosids</taxon>
        <taxon>fabids</taxon>
        <taxon>Rosales</taxon>
        <taxon>Cannabaceae</taxon>
        <taxon>Parasponia</taxon>
    </lineage>
</organism>
<dbReference type="OrthoDB" id="10336251at2759"/>
<proteinExistence type="predicted"/>
<comment type="caution">
    <text evidence="2">The sequence shown here is derived from an EMBL/GenBank/DDBJ whole genome shotgun (WGS) entry which is preliminary data.</text>
</comment>
<evidence type="ECO:0000313" key="2">
    <source>
        <dbReference type="EMBL" id="PON47302.1"/>
    </source>
</evidence>
<gene>
    <name evidence="2" type="ORF">PanWU01x14_245510</name>
</gene>
<protein>
    <submittedName>
        <fullName evidence="2">Uncharacterized protein</fullName>
    </submittedName>
</protein>
<keyword evidence="3" id="KW-1185">Reference proteome</keyword>
<feature type="compositionally biased region" description="Polar residues" evidence="1">
    <location>
        <begin position="57"/>
        <end position="74"/>
    </location>
</feature>
<evidence type="ECO:0000313" key="3">
    <source>
        <dbReference type="Proteomes" id="UP000237105"/>
    </source>
</evidence>
<dbReference type="AlphaFoldDB" id="A0A2P5BET1"/>